<organism evidence="1 2">
    <name type="scientific">Paraburkholderia bryophila</name>
    <dbReference type="NCBI Taxonomy" id="420952"/>
    <lineage>
        <taxon>Bacteria</taxon>
        <taxon>Pseudomonadati</taxon>
        <taxon>Pseudomonadota</taxon>
        <taxon>Betaproteobacteria</taxon>
        <taxon>Burkholderiales</taxon>
        <taxon>Burkholderiaceae</taxon>
        <taxon>Paraburkholderia</taxon>
    </lineage>
</organism>
<protein>
    <recommendedName>
        <fullName evidence="3">DUF3168 domain-containing protein</fullName>
    </recommendedName>
</protein>
<dbReference type="Proteomes" id="UP000572540">
    <property type="component" value="Unassembled WGS sequence"/>
</dbReference>
<evidence type="ECO:0008006" key="3">
    <source>
        <dbReference type="Google" id="ProtNLM"/>
    </source>
</evidence>
<name>A0A7Z0AXC5_9BURK</name>
<reference evidence="1 2" key="1">
    <citation type="submission" date="2020-07" db="EMBL/GenBank/DDBJ databases">
        <title>Exploring microbial biodiversity for novel pathways involved in the catabolism of aromatic compounds derived from lignin.</title>
        <authorList>
            <person name="Elkins J."/>
        </authorList>
    </citation>
    <scope>NUCLEOTIDE SEQUENCE [LARGE SCALE GENOMIC DNA]</scope>
    <source>
        <strain evidence="1 2">H2C3B</strain>
    </source>
</reference>
<dbReference type="EMBL" id="JACCAU010000001">
    <property type="protein sequence ID" value="NYH13431.1"/>
    <property type="molecule type" value="Genomic_DNA"/>
</dbReference>
<gene>
    <name evidence="1" type="ORF">GGD41_000659</name>
</gene>
<evidence type="ECO:0000313" key="2">
    <source>
        <dbReference type="Proteomes" id="UP000572540"/>
    </source>
</evidence>
<proteinExistence type="predicted"/>
<comment type="caution">
    <text evidence="1">The sequence shown here is derived from an EMBL/GenBank/DDBJ whole genome shotgun (WGS) entry which is preliminary data.</text>
</comment>
<sequence length="141" mass="15337">MTTMRESFVAMIMDSLKSDEQLLLDSVVVERSIYAAIDGSEPRVVVVHRGRDPVLASSIGRTTRQCDLLITVVVRDAAPDQAADAIFQRTHQIVMAFDAPGVVGVEEVATDEPETADIEGGVGIVTMRYTIQYQTSPNSLL</sequence>
<evidence type="ECO:0000313" key="1">
    <source>
        <dbReference type="EMBL" id="NYH13431.1"/>
    </source>
</evidence>
<accession>A0A7Z0AXC5</accession>
<dbReference type="AlphaFoldDB" id="A0A7Z0AXC5"/>